<dbReference type="SMART" id="SM00343">
    <property type="entry name" value="ZnF_C2HC"/>
    <property type="match status" value="1"/>
</dbReference>
<dbReference type="CDD" id="cd16620">
    <property type="entry name" value="vRING-HC-C4C4_RBBP6"/>
    <property type="match status" value="1"/>
</dbReference>
<dbReference type="PANTHER" id="PTHR20371:SF1">
    <property type="entry name" value="ENOLASE-PHOSPHATASE E1"/>
    <property type="match status" value="1"/>
</dbReference>
<dbReference type="SFLD" id="SFLDG01129">
    <property type="entry name" value="C1.5:_HAD__Beta-PGM__Phosphata"/>
    <property type="match status" value="1"/>
</dbReference>
<comment type="cofactor">
    <cofactor evidence="10">
        <name>Mg(2+)</name>
        <dbReference type="ChEBI" id="CHEBI:18420"/>
    </cofactor>
    <text evidence="10">Binds 1 Mg(2+) ion per subunit.</text>
</comment>
<comment type="similarity">
    <text evidence="10">In the C-terminal section; belongs to the HAD-like hydrolase superfamily. MasA/MtnC family.</text>
</comment>
<dbReference type="PROSITE" id="PS50158">
    <property type="entry name" value="ZF_CCHC"/>
    <property type="match status" value="1"/>
</dbReference>
<accession>A0ABP0WGD0</accession>
<dbReference type="SUPFAM" id="SSF57850">
    <property type="entry name" value="RING/U-box"/>
    <property type="match status" value="1"/>
</dbReference>
<dbReference type="SFLD" id="SFLDG01133">
    <property type="entry name" value="C1.5.4:_Enolase-phosphatase_Li"/>
    <property type="match status" value="1"/>
</dbReference>
<evidence type="ECO:0000313" key="17">
    <source>
        <dbReference type="Proteomes" id="UP001497444"/>
    </source>
</evidence>
<keyword evidence="2 10" id="KW-0479">Metal-binding</keyword>
<dbReference type="InterPro" id="IPR014891">
    <property type="entry name" value="DWNN_domain"/>
</dbReference>
<dbReference type="Pfam" id="PF00702">
    <property type="entry name" value="Hydrolase"/>
    <property type="match status" value="1"/>
</dbReference>
<evidence type="ECO:0000256" key="7">
    <source>
        <dbReference type="ARBA" id="ARBA00023167"/>
    </source>
</evidence>
<dbReference type="PROSITE" id="PS50089">
    <property type="entry name" value="ZF_RING_2"/>
    <property type="match status" value="1"/>
</dbReference>
<keyword evidence="8 10" id="KW-0456">Lyase</keyword>
<feature type="binding site" evidence="10">
    <location>
        <position position="1078"/>
    </location>
    <ligand>
        <name>substrate</name>
        <label>2</label>
        <note>for enolase-phosphatase activity</note>
    </ligand>
</feature>
<dbReference type="InterPro" id="IPR023214">
    <property type="entry name" value="HAD_sf"/>
</dbReference>
<dbReference type="InterPro" id="IPR001841">
    <property type="entry name" value="Znf_RING"/>
</dbReference>
<dbReference type="Gene3D" id="1.10.720.60">
    <property type="match status" value="1"/>
</dbReference>
<dbReference type="InterPro" id="IPR036409">
    <property type="entry name" value="Aldolase_II/adducin_N_sf"/>
</dbReference>
<dbReference type="Gene3D" id="3.40.50.1000">
    <property type="entry name" value="HAD superfamily/HAD-like"/>
    <property type="match status" value="1"/>
</dbReference>
<evidence type="ECO:0000256" key="3">
    <source>
        <dbReference type="ARBA" id="ARBA00022771"/>
    </source>
</evidence>
<feature type="binding site" evidence="10">
    <location>
        <begin position="1044"/>
        <end position="1045"/>
    </location>
    <ligand>
        <name>substrate</name>
        <label>2</label>
        <note>for enolase-phosphatase activity</note>
    </ligand>
</feature>
<dbReference type="SFLD" id="SFLDS00003">
    <property type="entry name" value="Haloacid_Dehalogenase"/>
    <property type="match status" value="1"/>
</dbReference>
<dbReference type="InterPro" id="IPR027505">
    <property type="entry name" value="MtnB_viridiplantae"/>
</dbReference>
<keyword evidence="5 10" id="KW-0862">Zinc</keyword>
<proteinExistence type="inferred from homology"/>
<dbReference type="InterPro" id="IPR036875">
    <property type="entry name" value="Znf_CCHC_sf"/>
</dbReference>
<gene>
    <name evidence="16" type="ORF">CSSPJE1EN1_LOCUS11327</name>
</gene>
<keyword evidence="6 10" id="KW-0460">Magnesium</keyword>
<dbReference type="Pfam" id="PF08783">
    <property type="entry name" value="DWNN"/>
    <property type="match status" value="1"/>
</dbReference>
<protein>
    <recommendedName>
        <fullName evidence="10">Probable bifunctional methylthioribulose-1-phosphate dehydratase/enolase-phosphatase E1</fullName>
    </recommendedName>
    <domain>
        <recommendedName>
            <fullName evidence="10">Methylthioribulose-1-phosphate dehydratase</fullName>
            <shortName evidence="10">MTRu-1-P dehydratase</shortName>
            <ecNumber evidence="10">4.2.1.109</ecNumber>
        </recommendedName>
    </domain>
    <domain>
        <recommendedName>
            <fullName evidence="10">Enolase-phosphatase E1</fullName>
            <ecNumber evidence="10">3.1.3.77</ecNumber>
        </recommendedName>
        <alternativeName>
            <fullName evidence="10">2,3-diketo-5-methylthio-1-phosphopentane phosphatase</fullName>
        </alternativeName>
    </domain>
</protein>
<evidence type="ECO:0000256" key="5">
    <source>
        <dbReference type="ARBA" id="ARBA00022833"/>
    </source>
</evidence>
<dbReference type="HAMAP" id="MF_03116">
    <property type="entry name" value="Salvage_MtnB_euk"/>
    <property type="match status" value="1"/>
</dbReference>
<dbReference type="SUPFAM" id="SSF56784">
    <property type="entry name" value="HAD-like"/>
    <property type="match status" value="1"/>
</dbReference>
<dbReference type="PANTHER" id="PTHR20371">
    <property type="entry name" value="ENOLASE-PHOSPHATASE E1"/>
    <property type="match status" value="1"/>
</dbReference>
<feature type="domain" description="RING-type" evidence="13">
    <location>
        <begin position="275"/>
        <end position="313"/>
    </location>
</feature>
<dbReference type="NCBIfam" id="TIGR03328">
    <property type="entry name" value="salvage_mtnB"/>
    <property type="match status" value="1"/>
</dbReference>
<keyword evidence="1 10" id="KW-0028">Amino-acid biosynthesis</keyword>
<evidence type="ECO:0000256" key="11">
    <source>
        <dbReference type="PROSITE-ProRule" id="PRU00047"/>
    </source>
</evidence>
<feature type="binding site" evidence="10">
    <location>
        <position position="1104"/>
    </location>
    <ligand>
        <name>Mg(2+)</name>
        <dbReference type="ChEBI" id="CHEBI:18420"/>
    </ligand>
</feature>
<evidence type="ECO:0000256" key="8">
    <source>
        <dbReference type="ARBA" id="ARBA00023239"/>
    </source>
</evidence>
<evidence type="ECO:0000259" key="14">
    <source>
        <dbReference type="PROSITE" id="PS50158"/>
    </source>
</evidence>
<dbReference type="InterPro" id="IPR036412">
    <property type="entry name" value="HAD-like_sf"/>
</dbReference>
<dbReference type="Pfam" id="PF00596">
    <property type="entry name" value="Aldolase_II"/>
    <property type="match status" value="1"/>
</dbReference>
<dbReference type="Proteomes" id="UP001497444">
    <property type="component" value="Chromosome 18"/>
</dbReference>
<feature type="domain" description="CCHC-type" evidence="14">
    <location>
        <begin position="190"/>
        <end position="204"/>
    </location>
</feature>
<evidence type="ECO:0000313" key="16">
    <source>
        <dbReference type="EMBL" id="CAK9265849.1"/>
    </source>
</evidence>
<evidence type="ECO:0000256" key="6">
    <source>
        <dbReference type="ARBA" id="ARBA00022842"/>
    </source>
</evidence>
<dbReference type="SFLD" id="SFLDF00044">
    <property type="entry name" value="enolase-phosphatase"/>
    <property type="match status" value="1"/>
</dbReference>
<feature type="binding site" evidence="10">
    <location>
        <position position="734"/>
    </location>
    <ligand>
        <name>substrate</name>
        <label>1</label>
        <note>for methylthioribulose-1-phosphate dehydratase activity</note>
    </ligand>
</feature>
<comment type="similarity">
    <text evidence="10">In the N-terminal section; belongs to the aldolase class II family. MtnB subfamily.</text>
</comment>
<dbReference type="SMART" id="SM00184">
    <property type="entry name" value="RING"/>
    <property type="match status" value="1"/>
</dbReference>
<dbReference type="InterPro" id="IPR027514">
    <property type="entry name" value="Salvage_MtnB_euk"/>
</dbReference>
<feature type="region of interest" description="Disordered" evidence="12">
    <location>
        <begin position="347"/>
        <end position="396"/>
    </location>
</feature>
<feature type="binding site" evidence="10">
    <location>
        <position position="911"/>
    </location>
    <ligand>
        <name>Mg(2+)</name>
        <dbReference type="ChEBI" id="CHEBI:18420"/>
    </ligand>
</feature>
<comment type="pathway">
    <text evidence="10">Amino-acid biosynthesis; L-methionine biosynthesis via salvage pathway; L-methionine from S-methyl-5-thio-alpha-D-ribose 1-phosphate: step 3/6.</text>
</comment>
<keyword evidence="7 10" id="KW-0486">Methionine biosynthesis</keyword>
<feature type="binding site" evidence="10">
    <location>
        <position position="754"/>
    </location>
    <ligand>
        <name>Zn(2+)</name>
        <dbReference type="ChEBI" id="CHEBI:29105"/>
    </ligand>
</feature>
<keyword evidence="3 11" id="KW-0863">Zinc-finger</keyword>
<feature type="compositionally biased region" description="Polar residues" evidence="12">
    <location>
        <begin position="347"/>
        <end position="356"/>
    </location>
</feature>
<evidence type="ECO:0000256" key="4">
    <source>
        <dbReference type="ARBA" id="ARBA00022801"/>
    </source>
</evidence>
<dbReference type="SUPFAM" id="SSF57756">
    <property type="entry name" value="Retrovirus zinc finger-like domains"/>
    <property type="match status" value="1"/>
</dbReference>
<dbReference type="CDD" id="cd01629">
    <property type="entry name" value="HAD_EP"/>
    <property type="match status" value="1"/>
</dbReference>
<comment type="catalytic activity">
    <reaction evidence="10">
        <text>5-(methylsulfanyl)-D-ribulose 1-phosphate = 5-methylsulfanyl-2,3-dioxopentyl phosphate + H2O</text>
        <dbReference type="Rhea" id="RHEA:15549"/>
        <dbReference type="ChEBI" id="CHEBI:15377"/>
        <dbReference type="ChEBI" id="CHEBI:58548"/>
        <dbReference type="ChEBI" id="CHEBI:58828"/>
        <dbReference type="EC" id="4.2.1.109"/>
    </reaction>
</comment>
<evidence type="ECO:0000256" key="10">
    <source>
        <dbReference type="HAMAP-Rule" id="MF_03118"/>
    </source>
</evidence>
<dbReference type="InterPro" id="IPR023943">
    <property type="entry name" value="Enolase-ppase_E1"/>
</dbReference>
<comment type="pathway">
    <text evidence="10">Amino-acid biosynthesis; L-methionine biosynthesis via salvage pathway; L-methionine from S-methyl-5-thio-alpha-D-ribose 1-phosphate: step 4/6.</text>
</comment>
<evidence type="ECO:0000256" key="1">
    <source>
        <dbReference type="ARBA" id="ARBA00022605"/>
    </source>
</evidence>
<dbReference type="Gene3D" id="3.10.20.90">
    <property type="entry name" value="Phosphatidylinositol 3-kinase Catalytic Subunit, Chain A, domain 1"/>
    <property type="match status" value="1"/>
</dbReference>
<dbReference type="Gene3D" id="4.10.60.10">
    <property type="entry name" value="Zinc finger, CCHC-type"/>
    <property type="match status" value="1"/>
</dbReference>
<dbReference type="SMART" id="SM01007">
    <property type="entry name" value="Aldolase_II"/>
    <property type="match status" value="1"/>
</dbReference>
<dbReference type="SUPFAM" id="SSF53639">
    <property type="entry name" value="AraD/HMP-PK domain-like"/>
    <property type="match status" value="1"/>
</dbReference>
<dbReference type="Pfam" id="PF13923">
    <property type="entry name" value="zf-C3HC4_2"/>
    <property type="match status" value="1"/>
</dbReference>
<feature type="binding site" evidence="10">
    <location>
        <position position="752"/>
    </location>
    <ligand>
        <name>Zn(2+)</name>
        <dbReference type="ChEBI" id="CHEBI:29105"/>
    </ligand>
</feature>
<evidence type="ECO:0000256" key="2">
    <source>
        <dbReference type="ARBA" id="ARBA00022723"/>
    </source>
</evidence>
<organism evidence="16 17">
    <name type="scientific">Sphagnum jensenii</name>
    <dbReference type="NCBI Taxonomy" id="128206"/>
    <lineage>
        <taxon>Eukaryota</taxon>
        <taxon>Viridiplantae</taxon>
        <taxon>Streptophyta</taxon>
        <taxon>Embryophyta</taxon>
        <taxon>Bryophyta</taxon>
        <taxon>Sphagnophytina</taxon>
        <taxon>Sphagnopsida</taxon>
        <taxon>Sphagnales</taxon>
        <taxon>Sphagnaceae</taxon>
        <taxon>Sphagnum</taxon>
    </lineage>
</organism>
<dbReference type="Gene3D" id="3.30.40.10">
    <property type="entry name" value="Zinc/RING finger domain, C3HC4 (zinc finger)"/>
    <property type="match status" value="1"/>
</dbReference>
<dbReference type="InterPro" id="IPR001303">
    <property type="entry name" value="Aldolase_II/adducin_N"/>
</dbReference>
<feature type="binding site" evidence="10">
    <location>
        <position position="827"/>
    </location>
    <ligand>
        <name>Zn(2+)</name>
        <dbReference type="ChEBI" id="CHEBI:29105"/>
    </ligand>
</feature>
<feature type="region of interest" description="Methylthioribulose-1-phosphate dehydratase" evidence="10">
    <location>
        <begin position="1"/>
        <end position="862"/>
    </location>
</feature>
<dbReference type="InterPro" id="IPR013083">
    <property type="entry name" value="Znf_RING/FYVE/PHD"/>
</dbReference>
<feature type="binding site" evidence="10">
    <location>
        <position position="909"/>
    </location>
    <ligand>
        <name>Mg(2+)</name>
        <dbReference type="ChEBI" id="CHEBI:18420"/>
    </ligand>
</feature>
<evidence type="ECO:0000256" key="9">
    <source>
        <dbReference type="ARBA" id="ARBA00023268"/>
    </source>
</evidence>
<dbReference type="InterPro" id="IPR001878">
    <property type="entry name" value="Znf_CCHC"/>
</dbReference>
<feature type="domain" description="DWNN" evidence="15">
    <location>
        <begin position="3"/>
        <end position="76"/>
    </location>
</feature>
<reference evidence="16" key="1">
    <citation type="submission" date="2024-02" db="EMBL/GenBank/DDBJ databases">
        <authorList>
            <consortium name="ELIXIR-Norway"/>
            <consortium name="Elixir Norway"/>
        </authorList>
    </citation>
    <scope>NUCLEOTIDE SEQUENCE</scope>
</reference>
<dbReference type="SMART" id="SM01180">
    <property type="entry name" value="DWNN"/>
    <property type="match status" value="1"/>
</dbReference>
<dbReference type="NCBIfam" id="TIGR01691">
    <property type="entry name" value="enolase-ppase"/>
    <property type="match status" value="1"/>
</dbReference>
<evidence type="ECO:0000259" key="15">
    <source>
        <dbReference type="PROSITE" id="PS51282"/>
    </source>
</evidence>
<dbReference type="EMBL" id="OZ020113">
    <property type="protein sequence ID" value="CAK9265849.1"/>
    <property type="molecule type" value="Genomic_DNA"/>
</dbReference>
<dbReference type="PROSITE" id="PS51282">
    <property type="entry name" value="DWNN"/>
    <property type="match status" value="1"/>
</dbReference>
<keyword evidence="4 10" id="KW-0378">Hydrolase</keyword>
<comment type="catalytic activity">
    <reaction evidence="10">
        <text>5-methylsulfanyl-2,3-dioxopentyl phosphate + H2O = 1,2-dihydroxy-5-(methylsulfanyl)pent-1-en-3-one + phosphate</text>
        <dbReference type="Rhea" id="RHEA:21700"/>
        <dbReference type="ChEBI" id="CHEBI:15377"/>
        <dbReference type="ChEBI" id="CHEBI:43474"/>
        <dbReference type="ChEBI" id="CHEBI:49252"/>
        <dbReference type="ChEBI" id="CHEBI:58828"/>
        <dbReference type="EC" id="3.1.3.77"/>
    </reaction>
</comment>
<keyword evidence="9 10" id="KW-0511">Multifunctional enzyme</keyword>
<keyword evidence="17" id="KW-1185">Reference proteome</keyword>
<comment type="cofactor">
    <cofactor evidence="10">
        <name>Zn(2+)</name>
        <dbReference type="ChEBI" id="CHEBI:29105"/>
    </cofactor>
    <text evidence="10">Binds 1 zinc ion per subunit.</text>
</comment>
<dbReference type="EC" id="4.2.1.109" evidence="10"/>
<dbReference type="Pfam" id="PF13696">
    <property type="entry name" value="zf-CCHC_2"/>
    <property type="match status" value="1"/>
</dbReference>
<evidence type="ECO:0000256" key="12">
    <source>
        <dbReference type="SAM" id="MobiDB-lite"/>
    </source>
</evidence>
<evidence type="ECO:0000259" key="13">
    <source>
        <dbReference type="PROSITE" id="PS50089"/>
    </source>
</evidence>
<feature type="region of interest" description="Enolase-phosphatase E1" evidence="10">
    <location>
        <begin position="906"/>
        <end position="1145"/>
    </location>
</feature>
<name>A0ABP0WGD0_9BRYO</name>
<dbReference type="InterPro" id="IPR025829">
    <property type="entry name" value="Zn_knuckle_CX2CX3GHX4C"/>
</dbReference>
<dbReference type="InterPro" id="IPR017714">
    <property type="entry name" value="MethylthioRu-1-P_deHdtase_MtnB"/>
</dbReference>
<dbReference type="HAMAP" id="MF_03118">
    <property type="entry name" value="Salvage_MtnBC"/>
    <property type="match status" value="1"/>
</dbReference>
<dbReference type="Gene3D" id="3.40.225.10">
    <property type="entry name" value="Class II aldolase/adducin N-terminal domain"/>
    <property type="match status" value="1"/>
</dbReference>
<comment type="pathway">
    <text evidence="10">Amino-acid biosynthesis; L-methionine biosynthesis via salvage pathway; L-methionine from S-methyl-5-thio-alpha-D-ribose 1-phosphate: step 2/6.</text>
</comment>
<sequence length="1145" mass="124646">MAVHFKFRSAMEYDSIDIDGPFIAIGGLKEKIVEHKNLRSATDIDLLITNAQTGEEYTDDSFLVPKNTSVIIKRVPASGPKPILPEAPPSEHSKATDTASQPPAFTNPVMDGMDDFGIDLYALPEPMPNSSSRIDADENSRIAAMVNNTASEWQRQTQEAFAGGRGYGRGGYGRGSRGFGRATPPQGYVCHRCGQPGHFIQHCPTNGDPTYDMRRMKPPVGIPKTRLKADQEGSYILPDGSVAVMQPDETVFAKEADALLAIRPILIEPPPELRCPLCKNIFKDAVMIPCCQYSFCDKCIREELIAKGKCPQCGSTKFKNDDLLPNINLRQAIDRFLEAQVTTSGASDSFLRQQQAPDVESGPRKVPTPAASRLQIELRKPSSSGGAAAVQPPAPMEPVLADSVVESIKEPETGLKEKEEDQAQGSAVLTVAAANAAEDSGDAIEGPLSTKDEVVGAETVVGNVGGLGRDEEEKPGFVFDEGEAGKMMSKSMEPTSFKEADGVAVESEVSKGGPMPPMGMPPYGGGGDMYWHGPPVPQQVHPFPGGYGENMHGPGPGPFHFDGPMMPGPQYGLPPYMPPMYHGGPLHGGMPGGMMGPMDRPPLSREEFMELQERQRRRRIMQEHPERSVLFCQIANCFKLEEQEGVREAMQLAAELCKHFYSQGWVSGTGGSITLKVHNPLVPLSERLIVMAPSGVQKERMLPTDMYVLAANGSVLKACAPKGAPHKPPKCSECGPLFLKVYQMRNAGAVIHSHGIEACLATMINPSATEFRITHMEMIKGIIGHGYYDELVVPIIENSAREYDLTDSLAAAMEAYPKATAVLVRNHGIYIWGDSWISAKTQAECYHYLFEAALRLHQLGLDPADPKHSPLLPHNSFEPSRPLVVPNVSSNKNGAKSNDLFSPRVILLDIEGTTTPISFVTDVLFPYAREHAVSFLRSTYDTDETQCDTQLLRKQVAEDLEQGLAEAVFIPPDNAGMEAVVSALEKNVQAMIKADRKITSLKQLQGHIWRVGYEQGELHGEFFDDVPEALAAWHASGNKTYIYSSGSREAQRLIFGNTKYGDLRQYLSGFFDTTIGNKREARSYSEICLTVGVDSPSHITFATDVLAEAVAAKQAGLQAVLVLRPGNAPLPPDHGFRTISSLLEL</sequence>
<feature type="active site" description="Proton donor/acceptor; for methylthioribulose-1-phosphate dehydratase activity" evidence="10">
    <location>
        <position position="777"/>
    </location>
</feature>
<feature type="region of interest" description="Disordered" evidence="12">
    <location>
        <begin position="77"/>
        <end position="101"/>
    </location>
</feature>
<dbReference type="EC" id="3.1.3.77" evidence="10"/>